<feature type="transmembrane region" description="Helical" evidence="1">
    <location>
        <begin position="72"/>
        <end position="96"/>
    </location>
</feature>
<organism evidence="2 3">
    <name type="scientific">Agromyces fucosus</name>
    <dbReference type="NCBI Taxonomy" id="41985"/>
    <lineage>
        <taxon>Bacteria</taxon>
        <taxon>Bacillati</taxon>
        <taxon>Actinomycetota</taxon>
        <taxon>Actinomycetes</taxon>
        <taxon>Micrococcales</taxon>
        <taxon>Microbacteriaceae</taxon>
        <taxon>Agromyces</taxon>
    </lineage>
</organism>
<sequence>MTEPLASWSEFNVAMVGATAALAGLLIVAMSVNIAEIMKSVTLPPRAASSIAALVLAITAGAFGLVPGQPAVAYGIEVLVAALVAGVFQVHAIRVVAGERHVAPTERALKSVAGVLPVAAFLTGAVLVIVGTVEIGLIVMAVGSVLSIIAALIIAWVVLVEVLR</sequence>
<evidence type="ECO:0000313" key="3">
    <source>
        <dbReference type="Proteomes" id="UP000292935"/>
    </source>
</evidence>
<dbReference type="RefSeq" id="WP_129230770.1">
    <property type="nucleotide sequence ID" value="NZ_SDPO01000001.1"/>
</dbReference>
<protein>
    <recommendedName>
        <fullName evidence="4">Modulator of FtsH protease</fullName>
    </recommendedName>
</protein>
<keyword evidence="1" id="KW-1133">Transmembrane helix</keyword>
<name>A0A4Q2JS97_9MICO</name>
<gene>
    <name evidence="2" type="ORF">ESP57_05265</name>
</gene>
<comment type="caution">
    <text evidence="2">The sequence shown here is derived from an EMBL/GenBank/DDBJ whole genome shotgun (WGS) entry which is preliminary data.</text>
</comment>
<feature type="transmembrane region" description="Helical" evidence="1">
    <location>
        <begin position="108"/>
        <end position="129"/>
    </location>
</feature>
<feature type="transmembrane region" description="Helical" evidence="1">
    <location>
        <begin position="135"/>
        <end position="159"/>
    </location>
</feature>
<evidence type="ECO:0000313" key="2">
    <source>
        <dbReference type="EMBL" id="RXZ51185.1"/>
    </source>
</evidence>
<dbReference type="OrthoDB" id="4949050at2"/>
<keyword evidence="1" id="KW-0472">Membrane</keyword>
<keyword evidence="3" id="KW-1185">Reference proteome</keyword>
<evidence type="ECO:0008006" key="4">
    <source>
        <dbReference type="Google" id="ProtNLM"/>
    </source>
</evidence>
<accession>A0A4Q2JS97</accession>
<keyword evidence="1" id="KW-0812">Transmembrane</keyword>
<proteinExistence type="predicted"/>
<dbReference type="Proteomes" id="UP000292935">
    <property type="component" value="Unassembled WGS sequence"/>
</dbReference>
<feature type="transmembrane region" description="Helical" evidence="1">
    <location>
        <begin position="47"/>
        <end position="66"/>
    </location>
</feature>
<dbReference type="EMBL" id="SDPO01000001">
    <property type="protein sequence ID" value="RXZ51185.1"/>
    <property type="molecule type" value="Genomic_DNA"/>
</dbReference>
<evidence type="ECO:0000256" key="1">
    <source>
        <dbReference type="SAM" id="Phobius"/>
    </source>
</evidence>
<dbReference type="AlphaFoldDB" id="A0A4Q2JS97"/>
<feature type="transmembrane region" description="Helical" evidence="1">
    <location>
        <begin position="12"/>
        <end position="35"/>
    </location>
</feature>
<reference evidence="2 3" key="1">
    <citation type="submission" date="2019-01" db="EMBL/GenBank/DDBJ databases">
        <authorList>
            <person name="Li J."/>
        </authorList>
    </citation>
    <scope>NUCLEOTIDE SEQUENCE [LARGE SCALE GENOMIC DNA]</scope>
    <source>
        <strain evidence="2 3">CCUG 35506</strain>
    </source>
</reference>